<dbReference type="EMBL" id="CAMKVN010001380">
    <property type="protein sequence ID" value="CAI2175556.1"/>
    <property type="molecule type" value="Genomic_DNA"/>
</dbReference>
<dbReference type="InterPro" id="IPR000719">
    <property type="entry name" value="Prot_kinase_dom"/>
</dbReference>
<reference evidence="2" key="1">
    <citation type="submission" date="2022-08" db="EMBL/GenBank/DDBJ databases">
        <authorList>
            <person name="Kallberg Y."/>
            <person name="Tangrot J."/>
            <person name="Rosling A."/>
        </authorList>
    </citation>
    <scope>NUCLEOTIDE SEQUENCE</scope>
    <source>
        <strain evidence="2">Wild A</strain>
    </source>
</reference>
<dbReference type="AlphaFoldDB" id="A0A9W4SNZ1"/>
<dbReference type="GO" id="GO:0005524">
    <property type="term" value="F:ATP binding"/>
    <property type="evidence" value="ECO:0007669"/>
    <property type="project" value="InterPro"/>
</dbReference>
<dbReference type="OrthoDB" id="2437786at2759"/>
<dbReference type="InterPro" id="IPR011009">
    <property type="entry name" value="Kinase-like_dom_sf"/>
</dbReference>
<proteinExistence type="predicted"/>
<dbReference type="SUPFAM" id="SSF56112">
    <property type="entry name" value="Protein kinase-like (PK-like)"/>
    <property type="match status" value="1"/>
</dbReference>
<keyword evidence="3" id="KW-1185">Reference proteome</keyword>
<accession>A0A9W4SNZ1</accession>
<evidence type="ECO:0000313" key="3">
    <source>
        <dbReference type="Proteomes" id="UP001153678"/>
    </source>
</evidence>
<dbReference type="PROSITE" id="PS50011">
    <property type="entry name" value="PROTEIN_KINASE_DOM"/>
    <property type="match status" value="1"/>
</dbReference>
<evidence type="ECO:0000259" key="1">
    <source>
        <dbReference type="PROSITE" id="PS50011"/>
    </source>
</evidence>
<gene>
    <name evidence="2" type="ORF">FWILDA_LOCUS7152</name>
</gene>
<feature type="domain" description="Protein kinase" evidence="1">
    <location>
        <begin position="1"/>
        <end position="60"/>
    </location>
</feature>
<dbReference type="GO" id="GO:0004672">
    <property type="term" value="F:protein kinase activity"/>
    <property type="evidence" value="ECO:0007669"/>
    <property type="project" value="InterPro"/>
</dbReference>
<dbReference type="Proteomes" id="UP001153678">
    <property type="component" value="Unassembled WGS sequence"/>
</dbReference>
<comment type="caution">
    <text evidence="2">The sequence shown here is derived from an EMBL/GenBank/DDBJ whole genome shotgun (WGS) entry which is preliminary data.</text>
</comment>
<organism evidence="2 3">
    <name type="scientific">Funneliformis geosporum</name>
    <dbReference type="NCBI Taxonomy" id="1117311"/>
    <lineage>
        <taxon>Eukaryota</taxon>
        <taxon>Fungi</taxon>
        <taxon>Fungi incertae sedis</taxon>
        <taxon>Mucoromycota</taxon>
        <taxon>Glomeromycotina</taxon>
        <taxon>Glomeromycetes</taxon>
        <taxon>Glomerales</taxon>
        <taxon>Glomeraceae</taxon>
        <taxon>Funneliformis</taxon>
    </lineage>
</organism>
<sequence length="60" mass="6832">MEEKLGKEQLHDLNNLQKLGYCHKDFHSGNILQDKTYSFVSDFGLTGPADKQNSNDKIYG</sequence>
<name>A0A9W4SNZ1_9GLOM</name>
<feature type="non-terminal residue" evidence="2">
    <location>
        <position position="1"/>
    </location>
</feature>
<evidence type="ECO:0000313" key="2">
    <source>
        <dbReference type="EMBL" id="CAI2175556.1"/>
    </source>
</evidence>
<protein>
    <submittedName>
        <fullName evidence="2">10886_t:CDS:1</fullName>
    </submittedName>
</protein>